<evidence type="ECO:0000313" key="4">
    <source>
        <dbReference type="RefSeq" id="XP_008238602.1"/>
    </source>
</evidence>
<proteinExistence type="predicted"/>
<name>A0ABM0PET7_PRUMU</name>
<reference evidence="4" key="2">
    <citation type="submission" date="2025-08" db="UniProtKB">
        <authorList>
            <consortium name="RefSeq"/>
        </authorList>
    </citation>
    <scope>IDENTIFICATION</scope>
</reference>
<dbReference type="RefSeq" id="XP_008238602.1">
    <property type="nucleotide sequence ID" value="XM_008240380.1"/>
</dbReference>
<sequence length="523" mass="59218">MAKPATTQSHSTHDLAIDMVDMVAPPPLTTVPPTRPVVGSSNLRGTATEHGGTSHQGGLVTTTDLGPVLEQLQAFPPLPPRSTHAHAYRSNETLAHGNVQERLGSQRGQTDNRRNQDHEERCSATRSQRNIHERLGPQGGQLGNPHNEDREERHSTDRFRRTNSHRQVTENLSQARSTNTPPRQRSREDQPLQTNEEVTRSHPNRKGHQRDRLAMCAEDVEKLVNNRLQDLKIGGNFEDALRVEVDRANSSPFTVEIEQAAPPKRFSTPSFTCFKGDSDPESHLKHFKSLMILYKAEDALMCKVFAMTLQGAAHDWFHTLPSGSISSFKELAYVFTKEYTSYRSIKKNPDHLFNLHKKSNESLRDYIKRFKAERANIVGCDDQIASSAFKRGLPTKCESYRELTIYPRQTLVEVFAIAERYALWDNDRIATKKADQVAEQTSQENDKHRSQPQEGASAAESYTKFTIPIHQILAQVKDMPWLKKPSPLKGNPTKKDTSRYCTFHEGHGHYTNDCFAWKGTLKI</sequence>
<dbReference type="Proteomes" id="UP000694861">
    <property type="component" value="Linkage group LG7"/>
</dbReference>
<feature type="region of interest" description="Disordered" evidence="1">
    <location>
        <begin position="93"/>
        <end position="211"/>
    </location>
</feature>
<feature type="region of interest" description="Disordered" evidence="1">
    <location>
        <begin position="435"/>
        <end position="457"/>
    </location>
</feature>
<reference evidence="3" key="1">
    <citation type="journal article" date="2012" name="Nat. Commun.">
        <title>The genome of Prunus mume.</title>
        <authorList>
            <person name="Zhang Q."/>
            <person name="Chen W."/>
            <person name="Sun L."/>
            <person name="Zhao F."/>
            <person name="Huang B."/>
            <person name="Yang W."/>
            <person name="Tao Y."/>
            <person name="Wang J."/>
            <person name="Yuan Z."/>
            <person name="Fan G."/>
            <person name="Xing Z."/>
            <person name="Han C."/>
            <person name="Pan H."/>
            <person name="Zhong X."/>
            <person name="Shi W."/>
            <person name="Liang X."/>
            <person name="Du D."/>
            <person name="Sun F."/>
            <person name="Xu Z."/>
            <person name="Hao R."/>
            <person name="Lv T."/>
            <person name="Lv Y."/>
            <person name="Zheng Z."/>
            <person name="Sun M."/>
            <person name="Luo L."/>
            <person name="Cai M."/>
            <person name="Gao Y."/>
            <person name="Wang J."/>
            <person name="Yin Y."/>
            <person name="Xu X."/>
            <person name="Cheng T."/>
            <person name="Wang J."/>
        </authorList>
    </citation>
    <scope>NUCLEOTIDE SEQUENCE [LARGE SCALE GENOMIC DNA]</scope>
</reference>
<feature type="compositionally biased region" description="Basic and acidic residues" evidence="1">
    <location>
        <begin position="146"/>
        <end position="160"/>
    </location>
</feature>
<gene>
    <name evidence="4" type="primary">LOC103337218</name>
</gene>
<protein>
    <submittedName>
        <fullName evidence="4">Uncharacterized protein LOC103337218</fullName>
    </submittedName>
</protein>
<feature type="domain" description="Retrotransposon gag" evidence="2">
    <location>
        <begin position="303"/>
        <end position="394"/>
    </location>
</feature>
<dbReference type="InterPro" id="IPR005162">
    <property type="entry name" value="Retrotrans_gag_dom"/>
</dbReference>
<evidence type="ECO:0000256" key="1">
    <source>
        <dbReference type="SAM" id="MobiDB-lite"/>
    </source>
</evidence>
<dbReference type="Pfam" id="PF03732">
    <property type="entry name" value="Retrotrans_gag"/>
    <property type="match status" value="1"/>
</dbReference>
<feature type="compositionally biased region" description="Polar residues" evidence="1">
    <location>
        <begin position="165"/>
        <end position="183"/>
    </location>
</feature>
<dbReference type="PANTHER" id="PTHR33223:SF10">
    <property type="entry name" value="AMINOTRANSFERASE-LIKE PLANT MOBILE DOMAIN-CONTAINING PROTEIN"/>
    <property type="match status" value="1"/>
</dbReference>
<accession>A0ABM0PET7</accession>
<dbReference type="GeneID" id="103337218"/>
<feature type="compositionally biased region" description="Basic and acidic residues" evidence="1">
    <location>
        <begin position="110"/>
        <end position="123"/>
    </location>
</feature>
<dbReference type="PANTHER" id="PTHR33223">
    <property type="entry name" value="CCHC-TYPE DOMAIN-CONTAINING PROTEIN"/>
    <property type="match status" value="1"/>
</dbReference>
<evidence type="ECO:0000259" key="2">
    <source>
        <dbReference type="Pfam" id="PF03732"/>
    </source>
</evidence>
<organism evidence="3 4">
    <name type="scientific">Prunus mume</name>
    <name type="common">Japanese apricot</name>
    <name type="synonym">Armeniaca mume</name>
    <dbReference type="NCBI Taxonomy" id="102107"/>
    <lineage>
        <taxon>Eukaryota</taxon>
        <taxon>Viridiplantae</taxon>
        <taxon>Streptophyta</taxon>
        <taxon>Embryophyta</taxon>
        <taxon>Tracheophyta</taxon>
        <taxon>Spermatophyta</taxon>
        <taxon>Magnoliopsida</taxon>
        <taxon>eudicotyledons</taxon>
        <taxon>Gunneridae</taxon>
        <taxon>Pentapetalae</taxon>
        <taxon>rosids</taxon>
        <taxon>fabids</taxon>
        <taxon>Rosales</taxon>
        <taxon>Rosaceae</taxon>
        <taxon>Amygdaloideae</taxon>
        <taxon>Amygdaleae</taxon>
        <taxon>Prunus</taxon>
    </lineage>
</organism>
<evidence type="ECO:0000313" key="3">
    <source>
        <dbReference type="Proteomes" id="UP000694861"/>
    </source>
</evidence>
<feature type="region of interest" description="Disordered" evidence="1">
    <location>
        <begin position="30"/>
        <end position="61"/>
    </location>
</feature>
<keyword evidence="3" id="KW-1185">Reference proteome</keyword>